<protein>
    <submittedName>
        <fullName evidence="1">HD domain-containing protein</fullName>
    </submittedName>
</protein>
<dbReference type="Pfam" id="PF12917">
    <property type="entry name" value="YfbR-like"/>
    <property type="match status" value="1"/>
</dbReference>
<dbReference type="RefSeq" id="WP_305472549.1">
    <property type="nucleotide sequence ID" value="NZ_JAUYVT010000014.1"/>
</dbReference>
<reference evidence="1" key="1">
    <citation type="submission" date="2023-07" db="EMBL/GenBank/DDBJ databases">
        <title>Genome content predicts the carbon catabolic preferences of heterotrophic bacteria.</title>
        <authorList>
            <person name="Gralka M."/>
        </authorList>
    </citation>
    <scope>NUCLEOTIDE SEQUENCE</scope>
    <source>
        <strain evidence="1">4G09</strain>
    </source>
</reference>
<accession>A0ABT9FG98</accession>
<name>A0ABT9FG98_9GAMM</name>
<comment type="caution">
    <text evidence="1">The sequence shown here is derived from an EMBL/GenBank/DDBJ whole genome shotgun (WGS) entry which is preliminary data.</text>
</comment>
<dbReference type="Gene3D" id="1.10.3210.10">
    <property type="entry name" value="Hypothetical protein af1432"/>
    <property type="match status" value="1"/>
</dbReference>
<dbReference type="SUPFAM" id="SSF109604">
    <property type="entry name" value="HD-domain/PDEase-like"/>
    <property type="match status" value="1"/>
</dbReference>
<gene>
    <name evidence="1" type="ORF">Q8W34_14280</name>
</gene>
<dbReference type="EMBL" id="JAUYVT010000014">
    <property type="protein sequence ID" value="MDP2565810.1"/>
    <property type="molecule type" value="Genomic_DNA"/>
</dbReference>
<organism evidence="1 2">
    <name type="scientific">Pseudoalteromonas marina</name>
    <dbReference type="NCBI Taxonomy" id="267375"/>
    <lineage>
        <taxon>Bacteria</taxon>
        <taxon>Pseudomonadati</taxon>
        <taxon>Pseudomonadota</taxon>
        <taxon>Gammaproteobacteria</taxon>
        <taxon>Alteromonadales</taxon>
        <taxon>Pseudoalteromonadaceae</taxon>
        <taxon>Pseudoalteromonas</taxon>
    </lineage>
</organism>
<keyword evidence="2" id="KW-1185">Reference proteome</keyword>
<sequence length="208" mass="23721">MHSTFKLLAMAGQQNRWTKTPSFFPESLSFHLYQTAQFAHCLAILENTLNEDENLDAGHIAVLALYHDAGEVISEDVNGLFKNISKNFKSKVSTCEEESNQILAKTLPEILRPEFEKIFNQKTNIDEKTKHILKAADILSAFSKIQTEILAGNQSYIRAYEFTLQELNFYKKELKSVSYFMEHFTPAFSTHTEDIVGECLAPLFNSEV</sequence>
<evidence type="ECO:0000313" key="1">
    <source>
        <dbReference type="EMBL" id="MDP2565810.1"/>
    </source>
</evidence>
<evidence type="ECO:0000313" key="2">
    <source>
        <dbReference type="Proteomes" id="UP001177212"/>
    </source>
</evidence>
<proteinExistence type="predicted"/>
<dbReference type="Proteomes" id="UP001177212">
    <property type="component" value="Unassembled WGS sequence"/>
</dbReference>